<evidence type="ECO:0000313" key="10">
    <source>
        <dbReference type="EMBL" id="CEN36762.1"/>
    </source>
</evidence>
<dbReference type="PROSITE" id="PS00070">
    <property type="entry name" value="ALDEHYDE_DEHYDR_CYS"/>
    <property type="match status" value="1"/>
</dbReference>
<dbReference type="GO" id="GO:0009898">
    <property type="term" value="C:cytoplasmic side of plasma membrane"/>
    <property type="evidence" value="ECO:0007669"/>
    <property type="project" value="TreeGrafter"/>
</dbReference>
<keyword evidence="4 10" id="KW-0560">Oxidoreductase</keyword>
<evidence type="ECO:0000256" key="5">
    <source>
        <dbReference type="ARBA" id="ARBA00023027"/>
    </source>
</evidence>
<evidence type="ECO:0000256" key="3">
    <source>
        <dbReference type="ARBA" id="ARBA00012884"/>
    </source>
</evidence>
<dbReference type="InterPro" id="IPR005931">
    <property type="entry name" value="P5CDH/ALDH4A1"/>
</dbReference>
<dbReference type="AlphaFoldDB" id="A0A0B7HFX2"/>
<dbReference type="InterPro" id="IPR050485">
    <property type="entry name" value="Proline_metab_enzyme"/>
</dbReference>
<dbReference type="Pfam" id="PF00171">
    <property type="entry name" value="Aldedh"/>
    <property type="match status" value="1"/>
</dbReference>
<dbReference type="Gene3D" id="3.40.605.10">
    <property type="entry name" value="Aldehyde Dehydrogenase, Chain A, domain 1"/>
    <property type="match status" value="1"/>
</dbReference>
<dbReference type="InterPro" id="IPR016160">
    <property type="entry name" value="Ald_DH_CS_CYS"/>
</dbReference>
<dbReference type="EC" id="1.2.1.88" evidence="3"/>
<feature type="domain" description="Aldehyde dehydrogenase" evidence="9">
    <location>
        <begin position="4"/>
        <end position="420"/>
    </location>
</feature>
<evidence type="ECO:0000313" key="11">
    <source>
        <dbReference type="Proteomes" id="UP000044026"/>
    </source>
</evidence>
<dbReference type="SUPFAM" id="SSF53720">
    <property type="entry name" value="ALDH-like"/>
    <property type="match status" value="1"/>
</dbReference>
<dbReference type="GO" id="GO:0010133">
    <property type="term" value="P:L-proline catabolic process to L-glutamate"/>
    <property type="evidence" value="ECO:0007669"/>
    <property type="project" value="UniProtKB-UniPathway"/>
</dbReference>
<dbReference type="EMBL" id="CDOE01000064">
    <property type="protein sequence ID" value="CEN36762.1"/>
    <property type="molecule type" value="Genomic_DNA"/>
</dbReference>
<evidence type="ECO:0000256" key="8">
    <source>
        <dbReference type="ARBA" id="ARBA00048142"/>
    </source>
</evidence>
<dbReference type="PANTHER" id="PTHR42862:SF1">
    <property type="entry name" value="DELTA-1-PYRROLINE-5-CARBOXYLATE DEHYDROGENASE 2, ISOFORM A-RELATED"/>
    <property type="match status" value="1"/>
</dbReference>
<dbReference type="FunFam" id="3.40.309.10:FF:000005">
    <property type="entry name" value="1-pyrroline-5-carboxylate dehydrogenase 1"/>
    <property type="match status" value="1"/>
</dbReference>
<reference evidence="10 11" key="1">
    <citation type="submission" date="2015-01" db="EMBL/GenBank/DDBJ databases">
        <authorList>
            <person name="Xiang T."/>
            <person name="Song Y."/>
            <person name="Huang L."/>
            <person name="Wang B."/>
            <person name="Wu P."/>
        </authorList>
    </citation>
    <scope>NUCLEOTIDE SEQUENCE [LARGE SCALE GENOMIC DNA]</scope>
    <source>
        <strain evidence="10 11">Cc12</strain>
    </source>
</reference>
<keyword evidence="6" id="KW-0642">Proline metabolism</keyword>
<dbReference type="Gene3D" id="3.40.309.10">
    <property type="entry name" value="Aldehyde Dehydrogenase, Chain A, domain 2"/>
    <property type="match status" value="1"/>
</dbReference>
<evidence type="ECO:0000256" key="2">
    <source>
        <dbReference type="ARBA" id="ARBA00009986"/>
    </source>
</evidence>
<dbReference type="FunFam" id="3.40.605.10:FF:000006">
    <property type="entry name" value="1-pyrroline-5-carboxylate dehydrogenase"/>
    <property type="match status" value="1"/>
</dbReference>
<proteinExistence type="inferred from homology"/>
<organism evidence="10 11">
    <name type="scientific">Capnocytophaga canimorsus</name>
    <dbReference type="NCBI Taxonomy" id="28188"/>
    <lineage>
        <taxon>Bacteria</taxon>
        <taxon>Pseudomonadati</taxon>
        <taxon>Bacteroidota</taxon>
        <taxon>Flavobacteriia</taxon>
        <taxon>Flavobacteriales</taxon>
        <taxon>Flavobacteriaceae</taxon>
        <taxon>Capnocytophaga</taxon>
    </lineage>
</organism>
<comment type="pathway">
    <text evidence="1">Amino-acid degradation; L-proline degradation into L-glutamate; L-glutamate from L-proline: step 2/2.</text>
</comment>
<dbReference type="UniPathway" id="UPA00261">
    <property type="reaction ID" value="UER00374"/>
</dbReference>
<comment type="similarity">
    <text evidence="2">Belongs to the aldehyde dehydrogenase family.</text>
</comment>
<dbReference type="InterPro" id="IPR016162">
    <property type="entry name" value="Ald_DH_N"/>
</dbReference>
<evidence type="ECO:0000256" key="7">
    <source>
        <dbReference type="ARBA" id="ARBA00032259"/>
    </source>
</evidence>
<protein>
    <recommendedName>
        <fullName evidence="7">L-glutamate gamma-semialdehyde dehydrogenase</fullName>
        <ecNumber evidence="3">1.2.1.88</ecNumber>
    </recommendedName>
    <alternativeName>
        <fullName evidence="7">L-glutamate gamma-semialdehyde dehydrogenase</fullName>
    </alternativeName>
</protein>
<evidence type="ECO:0000256" key="4">
    <source>
        <dbReference type="ARBA" id="ARBA00023002"/>
    </source>
</evidence>
<dbReference type="GO" id="GO:0004657">
    <property type="term" value="F:proline dehydrogenase activity"/>
    <property type="evidence" value="ECO:0007669"/>
    <property type="project" value="UniProtKB-ARBA"/>
</dbReference>
<dbReference type="NCBIfam" id="TIGR01236">
    <property type="entry name" value="D1pyr5carbox1"/>
    <property type="match status" value="1"/>
</dbReference>
<dbReference type="InterPro" id="IPR016161">
    <property type="entry name" value="Ald_DH/histidinol_DH"/>
</dbReference>
<dbReference type="InterPro" id="IPR016163">
    <property type="entry name" value="Ald_DH_C"/>
</dbReference>
<keyword evidence="5" id="KW-0520">NAD</keyword>
<evidence type="ECO:0000256" key="1">
    <source>
        <dbReference type="ARBA" id="ARBA00004786"/>
    </source>
</evidence>
<evidence type="ECO:0000256" key="6">
    <source>
        <dbReference type="ARBA" id="ARBA00023062"/>
    </source>
</evidence>
<dbReference type="Proteomes" id="UP000044026">
    <property type="component" value="Unassembled WGS sequence"/>
</dbReference>
<gene>
    <name evidence="10" type="ORF">CCAN12_670053</name>
</gene>
<accession>A0A0B7HFX2</accession>
<dbReference type="PANTHER" id="PTHR42862">
    <property type="entry name" value="DELTA-1-PYRROLINE-5-CARBOXYLATE DEHYDROGENASE 1, ISOFORM A-RELATED"/>
    <property type="match status" value="1"/>
</dbReference>
<dbReference type="InterPro" id="IPR015590">
    <property type="entry name" value="Aldehyde_DH_dom"/>
</dbReference>
<comment type="catalytic activity">
    <reaction evidence="8">
        <text>L-glutamate 5-semialdehyde + NAD(+) + H2O = L-glutamate + NADH + 2 H(+)</text>
        <dbReference type="Rhea" id="RHEA:30235"/>
        <dbReference type="ChEBI" id="CHEBI:15377"/>
        <dbReference type="ChEBI" id="CHEBI:15378"/>
        <dbReference type="ChEBI" id="CHEBI:29985"/>
        <dbReference type="ChEBI" id="CHEBI:57540"/>
        <dbReference type="ChEBI" id="CHEBI:57945"/>
        <dbReference type="ChEBI" id="CHEBI:58066"/>
        <dbReference type="EC" id="1.2.1.88"/>
    </reaction>
</comment>
<sequence length="447" mass="49230">MGSTSLARESVYFLKAAELIAGPYRAKINAATMIAQSKTIHQAEIDSACELIDFLQFNVEFMANIYNDQPISSEGIWNRVEYRPLEGFVYAVTPFNFTAISGNLPASAALMGNVVIWKPSNAQVFSANVIMEIFKEAGLPDGVINFINGDAAMITETLLASPYFAGIHFTGSTGVFQDIWKKIGNNIHNYKTYPKIVGETGGKDFIVAHPSAISKQVATAITRGAFEFQGQKCSAASRVYLPKSKADEILNFVKEDVQSFKMGSPEDMENFITAVIHESSFDKLAKYIDQAKKDKDAEVFVGGNYDKSKGYFIEPTVIVTTNPKYTTMETELFGPVVTVYVYDDNKWEETLKLVDETSEYALTGAVFSQDRYALNQAIKALEDAAGNFYINDKPTGAVVGQQPFGGARASGTNDKAGSAQNLLRWVSPRLIKETFVPPVDYRYPFLG</sequence>
<evidence type="ECO:0000259" key="9">
    <source>
        <dbReference type="Pfam" id="PF00171"/>
    </source>
</evidence>
<name>A0A0B7HFX2_9FLAO</name>
<dbReference type="GO" id="GO:0003842">
    <property type="term" value="F:L-glutamate gamma-semialdehyde dehydrogenase activity"/>
    <property type="evidence" value="ECO:0007669"/>
    <property type="project" value="UniProtKB-EC"/>
</dbReference>